<sequence length="159" mass="19291">MSMEKSRTFWDEKSTRTLLQQCIDQILKKQRQGSSFSPTGWKNILSGFNKNSGKSLDRKQLKNRYDSLKKEWKVWDKLFAKETGISYDSVNHKVIAEDEWWDRKIQENPQYAKYRYNGIKFARELEIIFKMVWHWVHYNTHHLQHRVMVKMMCTGPQWT</sequence>
<dbReference type="AlphaFoldDB" id="A0AAE1JSZ3"/>
<dbReference type="Proteomes" id="UP001293593">
    <property type="component" value="Unassembled WGS sequence"/>
</dbReference>
<dbReference type="EMBL" id="JAWXYG010000004">
    <property type="protein sequence ID" value="KAK4276270.1"/>
    <property type="molecule type" value="Genomic_DNA"/>
</dbReference>
<name>A0AAE1JSZ3_9FABA</name>
<organism evidence="2 3">
    <name type="scientific">Acacia crassicarpa</name>
    <name type="common">northern wattle</name>
    <dbReference type="NCBI Taxonomy" id="499986"/>
    <lineage>
        <taxon>Eukaryota</taxon>
        <taxon>Viridiplantae</taxon>
        <taxon>Streptophyta</taxon>
        <taxon>Embryophyta</taxon>
        <taxon>Tracheophyta</taxon>
        <taxon>Spermatophyta</taxon>
        <taxon>Magnoliopsida</taxon>
        <taxon>eudicotyledons</taxon>
        <taxon>Gunneridae</taxon>
        <taxon>Pentapetalae</taxon>
        <taxon>rosids</taxon>
        <taxon>fabids</taxon>
        <taxon>Fabales</taxon>
        <taxon>Fabaceae</taxon>
        <taxon>Caesalpinioideae</taxon>
        <taxon>mimosoid clade</taxon>
        <taxon>Acacieae</taxon>
        <taxon>Acacia</taxon>
    </lineage>
</organism>
<accession>A0AAE1JSZ3</accession>
<proteinExistence type="predicted"/>
<feature type="domain" description="Myb/SANT-like" evidence="1">
    <location>
        <begin position="10"/>
        <end position="103"/>
    </location>
</feature>
<dbReference type="PANTHER" id="PTHR31704">
    <property type="entry name" value="MYB/SANT-LIKE DNA-BINDING DOMAIN PROTEIN-RELATED"/>
    <property type="match status" value="1"/>
</dbReference>
<dbReference type="PANTHER" id="PTHR31704:SF49">
    <property type="entry name" value="MYB_SANT-LIKE DOMAIN-CONTAINING PROTEIN"/>
    <property type="match status" value="1"/>
</dbReference>
<protein>
    <recommendedName>
        <fullName evidence="1">Myb/SANT-like domain-containing protein</fullName>
    </recommendedName>
</protein>
<keyword evidence="3" id="KW-1185">Reference proteome</keyword>
<reference evidence="2" key="1">
    <citation type="submission" date="2023-10" db="EMBL/GenBank/DDBJ databases">
        <title>Chromosome-level genome of the transformable northern wattle, Acacia crassicarpa.</title>
        <authorList>
            <person name="Massaro I."/>
            <person name="Sinha N.R."/>
            <person name="Poethig S."/>
            <person name="Leichty A.R."/>
        </authorList>
    </citation>
    <scope>NUCLEOTIDE SEQUENCE</scope>
    <source>
        <strain evidence="2">Acra3RX</strain>
        <tissue evidence="2">Leaf</tissue>
    </source>
</reference>
<comment type="caution">
    <text evidence="2">The sequence shown here is derived from an EMBL/GenBank/DDBJ whole genome shotgun (WGS) entry which is preliminary data.</text>
</comment>
<evidence type="ECO:0000313" key="3">
    <source>
        <dbReference type="Proteomes" id="UP001293593"/>
    </source>
</evidence>
<evidence type="ECO:0000259" key="1">
    <source>
        <dbReference type="Pfam" id="PF12776"/>
    </source>
</evidence>
<dbReference type="InterPro" id="IPR024752">
    <property type="entry name" value="Myb/SANT-like_dom"/>
</dbReference>
<gene>
    <name evidence="2" type="ORF">QN277_019237</name>
</gene>
<dbReference type="Pfam" id="PF12776">
    <property type="entry name" value="Myb_DNA-bind_3"/>
    <property type="match status" value="1"/>
</dbReference>
<evidence type="ECO:0000313" key="2">
    <source>
        <dbReference type="EMBL" id="KAK4276270.1"/>
    </source>
</evidence>